<gene>
    <name evidence="1" type="ORF">NPRO_03190</name>
</gene>
<dbReference type="KEGG" id="npy:NPRO_03190"/>
<dbReference type="EMBL" id="AP021858">
    <property type="protein sequence ID" value="BBO22724.1"/>
    <property type="molecule type" value="Genomic_DNA"/>
</dbReference>
<evidence type="ECO:0000313" key="1">
    <source>
        <dbReference type="EMBL" id="BBO22724.1"/>
    </source>
</evidence>
<proteinExistence type="predicted"/>
<evidence type="ECO:0000313" key="2">
    <source>
        <dbReference type="Proteomes" id="UP000662873"/>
    </source>
</evidence>
<organism evidence="1 2">
    <name type="scientific">Candidatus Nitrosymbiomonas proteolyticus</name>
    <dbReference type="NCBI Taxonomy" id="2608984"/>
    <lineage>
        <taxon>Bacteria</taxon>
        <taxon>Bacillati</taxon>
        <taxon>Armatimonadota</taxon>
        <taxon>Armatimonadota incertae sedis</taxon>
        <taxon>Candidatus Nitrosymbiomonas</taxon>
    </lineage>
</organism>
<name>A0A809SD35_9BACT</name>
<dbReference type="AlphaFoldDB" id="A0A809SD35"/>
<sequence>MTTAIATTLLILLPQNADPDARVAEALRDAGLTPESARFDPTLLRFFETGEFTSPMYDACSESPWRTPAFARQVVEQLAAQAGAPSEHIGTLARPLGIAMRRSLLGNPIAPLETEARTPGALDRALRKLADAKVLGGDLPSTSRVPGSVQAAAALVLLTAERSLQFHKLAFSRLGNLEPVYRHFGLPLDGEDSAGWAMRRSYFSSTDVSYLLAGAFDLALAAQRASEWIADVPMNQSFEWSVGTIWGKIALSGGSDSEYGPEPFFLILDTGGHDTYLLTPSNRSPSNWASIVVDGFGNDKYLSAGSLESTPIAEYSGRKSNSSVPGPGGALLGYSILIDNGGSDLYRSHLPGLGSATLGVSVLLDKFGDDTFDAYQDSLGYGMFGIGIVEDLAGSDLYSGFLQTQGCGQTFGVGCLLDRGGNDRYFANDQVIDFPSAQSAQHNVSMSQGVGNGRRADYLDGHSIAGGFGLLADLAGDDTYSCGVFGQGVGYWQGVGVLWDGAGNDKYSGQWYAQGASAHFAIGLLADLSGNDEYVAPMNMAQGAGHDFSVGILIDFQGNDSYLAPNLSLGAGNANGIGWLCELGGDDRYVSKGLTLGKAAEAPVSGLRSRALTLGLFMDLGGKDSYPPESTWARDGRKEVNWTGRREPPSEAQVGVFWDLAGP</sequence>
<dbReference type="Proteomes" id="UP000662873">
    <property type="component" value="Chromosome"/>
</dbReference>
<protein>
    <submittedName>
        <fullName evidence="1">Uncharacterized protein</fullName>
    </submittedName>
</protein>
<reference evidence="1" key="1">
    <citation type="journal article" name="DNA Res.">
        <title>The physiological potential of anammox bacteria as revealed by their core genome structure.</title>
        <authorList>
            <person name="Okubo T."/>
            <person name="Toyoda A."/>
            <person name="Fukuhara K."/>
            <person name="Uchiyama I."/>
            <person name="Harigaya Y."/>
            <person name="Kuroiwa M."/>
            <person name="Suzuki T."/>
            <person name="Murakami Y."/>
            <person name="Suwa Y."/>
            <person name="Takami H."/>
        </authorList>
    </citation>
    <scope>NUCLEOTIDE SEQUENCE</scope>
    <source>
        <strain evidence="1">317325-2</strain>
    </source>
</reference>
<accession>A0A809SD35</accession>